<evidence type="ECO:0008006" key="2">
    <source>
        <dbReference type="Google" id="ProtNLM"/>
    </source>
</evidence>
<dbReference type="InterPro" id="IPR011050">
    <property type="entry name" value="Pectin_lyase_fold/virulence"/>
</dbReference>
<accession>A0A0F9FGH3</accession>
<gene>
    <name evidence="1" type="ORF">LCGC14_2307570</name>
</gene>
<reference evidence="1" key="1">
    <citation type="journal article" date="2015" name="Nature">
        <title>Complex archaea that bridge the gap between prokaryotes and eukaryotes.</title>
        <authorList>
            <person name="Spang A."/>
            <person name="Saw J.H."/>
            <person name="Jorgensen S.L."/>
            <person name="Zaremba-Niedzwiedzka K."/>
            <person name="Martijn J."/>
            <person name="Lind A.E."/>
            <person name="van Eijk R."/>
            <person name="Schleper C."/>
            <person name="Guy L."/>
            <person name="Ettema T.J."/>
        </authorList>
    </citation>
    <scope>NUCLEOTIDE SEQUENCE</scope>
</reference>
<dbReference type="InterPro" id="IPR012334">
    <property type="entry name" value="Pectin_lyas_fold"/>
</dbReference>
<comment type="caution">
    <text evidence="1">The sequence shown here is derived from an EMBL/GenBank/DDBJ whole genome shotgun (WGS) entry which is preliminary data.</text>
</comment>
<dbReference type="SUPFAM" id="SSF51126">
    <property type="entry name" value="Pectin lyase-like"/>
    <property type="match status" value="1"/>
</dbReference>
<dbReference type="AlphaFoldDB" id="A0A0F9FGH3"/>
<dbReference type="Gene3D" id="2.160.20.10">
    <property type="entry name" value="Single-stranded right-handed beta-helix, Pectin lyase-like"/>
    <property type="match status" value="1"/>
</dbReference>
<protein>
    <recommendedName>
        <fullName evidence="2">DUF1565 domain-containing protein</fullName>
    </recommendedName>
</protein>
<proteinExistence type="predicted"/>
<sequence>MTRFIYIFLAVLLFCGAAQGKGKIDDVEEKVDLLGTDDDHITKFTGDIWYCDTTGSNSDDGKSPNLAFLTPTYAITQAAAGDKIILKAGTYTDNNLNMNLDGLELWGEIGAEITPASTTTCLVVSGSDCLVNGVK</sequence>
<organism evidence="1">
    <name type="scientific">marine sediment metagenome</name>
    <dbReference type="NCBI Taxonomy" id="412755"/>
    <lineage>
        <taxon>unclassified sequences</taxon>
        <taxon>metagenomes</taxon>
        <taxon>ecological metagenomes</taxon>
    </lineage>
</organism>
<dbReference type="EMBL" id="LAZR01032677">
    <property type="protein sequence ID" value="KKL50232.1"/>
    <property type="molecule type" value="Genomic_DNA"/>
</dbReference>
<evidence type="ECO:0000313" key="1">
    <source>
        <dbReference type="EMBL" id="KKL50232.1"/>
    </source>
</evidence>
<feature type="non-terminal residue" evidence="1">
    <location>
        <position position="135"/>
    </location>
</feature>
<name>A0A0F9FGH3_9ZZZZ</name>